<keyword evidence="3" id="KW-1185">Reference proteome</keyword>
<dbReference type="Gene3D" id="1.20.58.220">
    <property type="entry name" value="Phosphate transport system protein phou homolog 2, domain 2"/>
    <property type="match status" value="1"/>
</dbReference>
<comment type="caution">
    <text evidence="2">The sequence shown here is derived from an EMBL/GenBank/DDBJ whole genome shotgun (WGS) entry which is preliminary data.</text>
</comment>
<dbReference type="Proteomes" id="UP000530564">
    <property type="component" value="Unassembled WGS sequence"/>
</dbReference>
<comment type="similarity">
    <text evidence="1">Belongs to the UPF0111 family.</text>
</comment>
<reference evidence="2 3" key="1">
    <citation type="submission" date="2020-08" db="EMBL/GenBank/DDBJ databases">
        <title>Genomic Encyclopedia of Type Strains, Phase IV (KMG-IV): sequencing the most valuable type-strain genomes for metagenomic binning, comparative biology and taxonomic classification.</title>
        <authorList>
            <person name="Goeker M."/>
        </authorList>
    </citation>
    <scope>NUCLEOTIDE SEQUENCE [LARGE SCALE GENOMIC DNA]</scope>
    <source>
        <strain evidence="2 3">DSM 21793</strain>
    </source>
</reference>
<proteinExistence type="inferred from homology"/>
<dbReference type="PANTHER" id="PTHR37298">
    <property type="entry name" value="UPF0111 PROTEIN YKAA"/>
    <property type="match status" value="1"/>
</dbReference>
<dbReference type="InterPro" id="IPR038078">
    <property type="entry name" value="PhoU-like_sf"/>
</dbReference>
<organism evidence="2 3">
    <name type="scientific">Phenylobacterium haematophilum</name>
    <dbReference type="NCBI Taxonomy" id="98513"/>
    <lineage>
        <taxon>Bacteria</taxon>
        <taxon>Pseudomonadati</taxon>
        <taxon>Pseudomonadota</taxon>
        <taxon>Alphaproteobacteria</taxon>
        <taxon>Caulobacterales</taxon>
        <taxon>Caulobacteraceae</taxon>
        <taxon>Phenylobacterium</taxon>
    </lineage>
</organism>
<evidence type="ECO:0000256" key="1">
    <source>
        <dbReference type="ARBA" id="ARBA00008591"/>
    </source>
</evidence>
<evidence type="ECO:0008006" key="4">
    <source>
        <dbReference type="Google" id="ProtNLM"/>
    </source>
</evidence>
<dbReference type="AlphaFoldDB" id="A0A839ZUK4"/>
<dbReference type="InterPro" id="IPR018445">
    <property type="entry name" value="Put_Phosphate_transp_reg"/>
</dbReference>
<dbReference type="PANTHER" id="PTHR37298:SF1">
    <property type="entry name" value="UPF0111 PROTEIN YKAA"/>
    <property type="match status" value="1"/>
</dbReference>
<accession>A0A839ZUK4</accession>
<sequence length="214" mass="24103">MLTWFQALMPKELKFFDLFSAHAEKLVEGATALREVLQGGDGVAEACARVVAHEDAADAITREVLLNVRRSFITPFDRSDIQDLITSLDDAIDQMHKTVKVVSLFELREFEDPMREMADIIVEAAVLTREAVGLLSNMRQNVTRLSQLTEQITHIEDRSDAIYDAGRKALFLAHRHDDPMAFVVGVDVYSHLEKVMDRFEDVANCISGIVIEQV</sequence>
<evidence type="ECO:0000313" key="2">
    <source>
        <dbReference type="EMBL" id="MBB3889449.1"/>
    </source>
</evidence>
<name>A0A839ZUK4_9CAUL</name>
<protein>
    <recommendedName>
        <fullName evidence="4">Nuclease PIN</fullName>
    </recommendedName>
</protein>
<dbReference type="RefSeq" id="WP_183769460.1">
    <property type="nucleotide sequence ID" value="NZ_JACIDK010000001.1"/>
</dbReference>
<gene>
    <name evidence="2" type="ORF">GGQ61_000146</name>
</gene>
<evidence type="ECO:0000313" key="3">
    <source>
        <dbReference type="Proteomes" id="UP000530564"/>
    </source>
</evidence>
<dbReference type="EMBL" id="JACIDK010000001">
    <property type="protein sequence ID" value="MBB3889449.1"/>
    <property type="molecule type" value="Genomic_DNA"/>
</dbReference>
<dbReference type="Pfam" id="PF01865">
    <property type="entry name" value="PhoU_div"/>
    <property type="match status" value="1"/>
</dbReference>
<dbReference type="InterPro" id="IPR052912">
    <property type="entry name" value="UPF0111_domain"/>
</dbReference>